<dbReference type="GO" id="GO:0042597">
    <property type="term" value="C:periplasmic space"/>
    <property type="evidence" value="ECO:0007669"/>
    <property type="project" value="UniProtKB-SubCell"/>
</dbReference>
<dbReference type="EMBL" id="JACIVI010000001">
    <property type="protein sequence ID" value="MBB1160484.1"/>
    <property type="molecule type" value="Genomic_DNA"/>
</dbReference>
<protein>
    <recommendedName>
        <fullName evidence="4 10">Outer-membrane lipoprotein carrier protein</fullName>
    </recommendedName>
</protein>
<comment type="similarity">
    <text evidence="2 10">Belongs to the LolA family.</text>
</comment>
<keyword evidence="8 10" id="KW-0653">Protein transport</keyword>
<evidence type="ECO:0000256" key="8">
    <source>
        <dbReference type="ARBA" id="ARBA00022927"/>
    </source>
</evidence>
<dbReference type="GO" id="GO:0042953">
    <property type="term" value="P:lipoprotein transport"/>
    <property type="evidence" value="ECO:0007669"/>
    <property type="project" value="InterPro"/>
</dbReference>
<dbReference type="InterPro" id="IPR004564">
    <property type="entry name" value="OM_lipoprot_carrier_LolA-like"/>
</dbReference>
<dbReference type="InterPro" id="IPR018323">
    <property type="entry name" value="OM_lipoprot_carrier_LolA_Pbac"/>
</dbReference>
<comment type="function">
    <text evidence="10">Participates in the translocation of lipoproteins from the inner membrane to the outer membrane. Only forms a complex with a lipoprotein if the residue after the N-terminal Cys is not an aspartate (The Asp acts as a targeting signal to indicate that the lipoprotein should stay in the inner membrane).</text>
</comment>
<dbReference type="SUPFAM" id="SSF89392">
    <property type="entry name" value="Prokaryotic lipoproteins and lipoprotein localization factors"/>
    <property type="match status" value="1"/>
</dbReference>
<comment type="subcellular location">
    <subcellularLocation>
        <location evidence="1 10">Periplasm</location>
    </subcellularLocation>
</comment>
<feature type="chain" id="PRO_5033191356" description="Outer-membrane lipoprotein carrier protein" evidence="10">
    <location>
        <begin position="34"/>
        <end position="216"/>
    </location>
</feature>
<evidence type="ECO:0000313" key="11">
    <source>
        <dbReference type="EMBL" id="MBB1160484.1"/>
    </source>
</evidence>
<dbReference type="NCBIfam" id="TIGR00547">
    <property type="entry name" value="lolA"/>
    <property type="match status" value="1"/>
</dbReference>
<dbReference type="GO" id="GO:0044874">
    <property type="term" value="P:lipoprotein localization to outer membrane"/>
    <property type="evidence" value="ECO:0007669"/>
    <property type="project" value="UniProtKB-UniRule"/>
</dbReference>
<evidence type="ECO:0000256" key="7">
    <source>
        <dbReference type="ARBA" id="ARBA00022764"/>
    </source>
</evidence>
<dbReference type="PANTHER" id="PTHR35869">
    <property type="entry name" value="OUTER-MEMBRANE LIPOPROTEIN CARRIER PROTEIN"/>
    <property type="match status" value="1"/>
</dbReference>
<evidence type="ECO:0000256" key="1">
    <source>
        <dbReference type="ARBA" id="ARBA00004418"/>
    </source>
</evidence>
<dbReference type="Proteomes" id="UP000586093">
    <property type="component" value="Unassembled WGS sequence"/>
</dbReference>
<keyword evidence="9 10" id="KW-0143">Chaperone</keyword>
<accession>A0A839HRN6</accession>
<keyword evidence="12" id="KW-1185">Reference proteome</keyword>
<evidence type="ECO:0000256" key="10">
    <source>
        <dbReference type="HAMAP-Rule" id="MF_00240"/>
    </source>
</evidence>
<gene>
    <name evidence="10 11" type="primary">lolA</name>
    <name evidence="11" type="ORF">H4F90_00620</name>
</gene>
<keyword evidence="6 10" id="KW-0732">Signal</keyword>
<dbReference type="PANTHER" id="PTHR35869:SF1">
    <property type="entry name" value="OUTER-MEMBRANE LIPOPROTEIN CARRIER PROTEIN"/>
    <property type="match status" value="1"/>
</dbReference>
<evidence type="ECO:0000256" key="3">
    <source>
        <dbReference type="ARBA" id="ARBA00011245"/>
    </source>
</evidence>
<dbReference type="PROSITE" id="PS51318">
    <property type="entry name" value="TAT"/>
    <property type="match status" value="1"/>
</dbReference>
<reference evidence="11 12" key="1">
    <citation type="submission" date="2020-08" db="EMBL/GenBank/DDBJ databases">
        <title>Aquariorum lacteus gen. nov., sp. nov., a new member of the family Comamonadaceae, isolated from freshwater aquarium.</title>
        <authorList>
            <person name="Chun S.-J."/>
        </authorList>
    </citation>
    <scope>NUCLEOTIDE SEQUENCE [LARGE SCALE GENOMIC DNA]</scope>
    <source>
        <strain evidence="11 12">SJAQ100</strain>
    </source>
</reference>
<feature type="signal peptide" evidence="10">
    <location>
        <begin position="1"/>
        <end position="33"/>
    </location>
</feature>
<keyword evidence="7 10" id="KW-0574">Periplasm</keyword>
<evidence type="ECO:0000256" key="6">
    <source>
        <dbReference type="ARBA" id="ARBA00022729"/>
    </source>
</evidence>
<organism evidence="11 12">
    <name type="scientific">Aquariibacter albus</name>
    <dbReference type="NCBI Taxonomy" id="2759899"/>
    <lineage>
        <taxon>Bacteria</taxon>
        <taxon>Pseudomonadati</taxon>
        <taxon>Pseudomonadota</taxon>
        <taxon>Betaproteobacteria</taxon>
        <taxon>Burkholderiales</taxon>
        <taxon>Sphaerotilaceae</taxon>
        <taxon>Aquariibacter</taxon>
    </lineage>
</organism>
<comment type="caution">
    <text evidence="11">The sequence shown here is derived from an EMBL/GenBank/DDBJ whole genome shotgun (WGS) entry which is preliminary data.</text>
</comment>
<dbReference type="HAMAP" id="MF_00240">
    <property type="entry name" value="LolA"/>
    <property type="match status" value="1"/>
</dbReference>
<dbReference type="InterPro" id="IPR006311">
    <property type="entry name" value="TAT_signal"/>
</dbReference>
<dbReference type="InterPro" id="IPR029046">
    <property type="entry name" value="LolA/LolB/LppX"/>
</dbReference>
<evidence type="ECO:0000256" key="9">
    <source>
        <dbReference type="ARBA" id="ARBA00023186"/>
    </source>
</evidence>
<dbReference type="CDD" id="cd16325">
    <property type="entry name" value="LolA"/>
    <property type="match status" value="1"/>
</dbReference>
<evidence type="ECO:0000313" key="12">
    <source>
        <dbReference type="Proteomes" id="UP000586093"/>
    </source>
</evidence>
<comment type="subunit">
    <text evidence="3 10">Monomer.</text>
</comment>
<keyword evidence="11" id="KW-0449">Lipoprotein</keyword>
<sequence length="216" mass="23428" precursor="true">MKTLRPPAPSTPRRLLLAGACGLLLAAALPARADALGTLQAFVDEVKTGRASFTQTVSSPDGSKVKRSSGRFEFMRPNRFRFAYEAPFEQLIVGDGQQVWLHDLDLDQVTVRPMNQALGATPAALLAGGKVDKDFKLEALPDADGQQWLRATPRVGDSGIQSLKIAFRGKALSEIEILDAFGQRSRIVFSAVESNPVLAAERFRFTPPKGADVIRP</sequence>
<evidence type="ECO:0000256" key="4">
    <source>
        <dbReference type="ARBA" id="ARBA00014035"/>
    </source>
</evidence>
<dbReference type="Pfam" id="PF03548">
    <property type="entry name" value="LolA"/>
    <property type="match status" value="1"/>
</dbReference>
<proteinExistence type="inferred from homology"/>
<evidence type="ECO:0000256" key="2">
    <source>
        <dbReference type="ARBA" id="ARBA00007615"/>
    </source>
</evidence>
<name>A0A839HRN6_9BURK</name>
<dbReference type="RefSeq" id="WP_182660478.1">
    <property type="nucleotide sequence ID" value="NZ_JACIVI010000001.1"/>
</dbReference>
<dbReference type="Gene3D" id="2.50.20.10">
    <property type="entry name" value="Lipoprotein localisation LolA/LolB/LppX"/>
    <property type="match status" value="1"/>
</dbReference>
<evidence type="ECO:0000256" key="5">
    <source>
        <dbReference type="ARBA" id="ARBA00022448"/>
    </source>
</evidence>
<dbReference type="AlphaFoldDB" id="A0A839HRN6"/>
<keyword evidence="5 10" id="KW-0813">Transport</keyword>